<dbReference type="Pfam" id="PF21478">
    <property type="entry name" value="GcvP2_C"/>
    <property type="match status" value="1"/>
</dbReference>
<dbReference type="GO" id="GO:0019464">
    <property type="term" value="P:glycine decarboxylation via glycine cleavage system"/>
    <property type="evidence" value="ECO:0007669"/>
    <property type="project" value="UniProtKB-UniRule"/>
</dbReference>
<dbReference type="GO" id="GO:0030170">
    <property type="term" value="F:pyridoxal phosphate binding"/>
    <property type="evidence" value="ECO:0007669"/>
    <property type="project" value="TreeGrafter"/>
</dbReference>
<comment type="subunit">
    <text evidence="6">The glycine cleavage system is composed of four proteins: P, T, L and H. In this organism, the P 'protein' is a heterodimer of two subunits.</text>
</comment>
<feature type="domain" description="Glycine dehydrogenase C-terminal" evidence="8">
    <location>
        <begin position="355"/>
        <end position="456"/>
    </location>
</feature>
<dbReference type="PANTHER" id="PTHR11773">
    <property type="entry name" value="GLYCINE DEHYDROGENASE, DECARBOXYLATING"/>
    <property type="match status" value="1"/>
</dbReference>
<dbReference type="Gene3D" id="3.40.640.10">
    <property type="entry name" value="Type I PLP-dependent aspartate aminotransferase-like (Major domain)"/>
    <property type="match status" value="1"/>
</dbReference>
<dbReference type="InterPro" id="IPR049316">
    <property type="entry name" value="GDC-P_C"/>
</dbReference>
<evidence type="ECO:0000256" key="5">
    <source>
        <dbReference type="ARBA" id="ARBA00049026"/>
    </source>
</evidence>
<dbReference type="GO" id="GO:0005960">
    <property type="term" value="C:glycine cleavage complex"/>
    <property type="evidence" value="ECO:0007669"/>
    <property type="project" value="TreeGrafter"/>
</dbReference>
<dbReference type="Proteomes" id="UP000287188">
    <property type="component" value="Unassembled WGS sequence"/>
</dbReference>
<keyword evidence="4 6" id="KW-0560">Oxidoreductase</keyword>
<evidence type="ECO:0000256" key="4">
    <source>
        <dbReference type="ARBA" id="ARBA00023002"/>
    </source>
</evidence>
<feature type="modified residue" description="N6-(pyridoxal phosphate)lysine" evidence="6">
    <location>
        <position position="275"/>
    </location>
</feature>
<evidence type="ECO:0000256" key="2">
    <source>
        <dbReference type="ARBA" id="ARBA00003788"/>
    </source>
</evidence>
<dbReference type="InterPro" id="IPR023012">
    <property type="entry name" value="GcvPB"/>
</dbReference>
<dbReference type="InterPro" id="IPR015424">
    <property type="entry name" value="PyrdxlP-dep_Trfase"/>
</dbReference>
<comment type="similarity">
    <text evidence="6">Belongs to the GcvP family. C-terminal subunit subfamily.</text>
</comment>
<evidence type="ECO:0000256" key="6">
    <source>
        <dbReference type="HAMAP-Rule" id="MF_00713"/>
    </source>
</evidence>
<dbReference type="HAMAP" id="MF_00713">
    <property type="entry name" value="GcvPB"/>
    <property type="match status" value="1"/>
</dbReference>
<comment type="catalytic activity">
    <reaction evidence="5 6">
        <text>N(6)-[(R)-lipoyl]-L-lysyl-[glycine-cleavage complex H protein] + glycine + H(+) = N(6)-[(R)-S(8)-aminomethyldihydrolipoyl]-L-lysyl-[glycine-cleavage complex H protein] + CO2</text>
        <dbReference type="Rhea" id="RHEA:24304"/>
        <dbReference type="Rhea" id="RHEA-COMP:10494"/>
        <dbReference type="Rhea" id="RHEA-COMP:10495"/>
        <dbReference type="ChEBI" id="CHEBI:15378"/>
        <dbReference type="ChEBI" id="CHEBI:16526"/>
        <dbReference type="ChEBI" id="CHEBI:57305"/>
        <dbReference type="ChEBI" id="CHEBI:83099"/>
        <dbReference type="ChEBI" id="CHEBI:83143"/>
        <dbReference type="EC" id="1.4.4.2"/>
    </reaction>
</comment>
<evidence type="ECO:0000256" key="1">
    <source>
        <dbReference type="ARBA" id="ARBA00001933"/>
    </source>
</evidence>
<dbReference type="EMBL" id="BIFS01000001">
    <property type="protein sequence ID" value="GCE19159.1"/>
    <property type="molecule type" value="Genomic_DNA"/>
</dbReference>
<dbReference type="GO" id="GO:0005829">
    <property type="term" value="C:cytosol"/>
    <property type="evidence" value="ECO:0007669"/>
    <property type="project" value="TreeGrafter"/>
</dbReference>
<feature type="domain" description="Glycine cleavage system P-protein N-terminal" evidence="7">
    <location>
        <begin position="29"/>
        <end position="304"/>
    </location>
</feature>
<dbReference type="InterPro" id="IPR015421">
    <property type="entry name" value="PyrdxlP-dep_Trfase_major"/>
</dbReference>
<dbReference type="NCBIfam" id="NF003346">
    <property type="entry name" value="PRK04366.1"/>
    <property type="match status" value="1"/>
</dbReference>
<dbReference type="EC" id="1.4.4.2" evidence="6"/>
<evidence type="ECO:0000259" key="8">
    <source>
        <dbReference type="Pfam" id="PF21478"/>
    </source>
</evidence>
<dbReference type="InterPro" id="IPR015422">
    <property type="entry name" value="PyrdxlP-dep_Trfase_small"/>
</dbReference>
<dbReference type="AlphaFoldDB" id="A0A402AJ92"/>
<comment type="function">
    <text evidence="2 6">The glycine cleavage system catalyzes the degradation of glycine. The P protein binds the alpha-amino group of glycine through its pyridoxal phosphate cofactor; CO(2) is released and the remaining methylamine moiety is then transferred to the lipoamide cofactor of the H protein.</text>
</comment>
<accession>A0A402AJ92</accession>
<evidence type="ECO:0000259" key="7">
    <source>
        <dbReference type="Pfam" id="PF02347"/>
    </source>
</evidence>
<dbReference type="FunFam" id="3.40.640.10:FF:000224">
    <property type="entry name" value="Probable glycine dehydrogenase (decarboxylating) subunit 2"/>
    <property type="match status" value="1"/>
</dbReference>
<comment type="cofactor">
    <cofactor evidence="1 6">
        <name>pyridoxal 5'-phosphate</name>
        <dbReference type="ChEBI" id="CHEBI:597326"/>
    </cofactor>
</comment>
<dbReference type="SUPFAM" id="SSF53383">
    <property type="entry name" value="PLP-dependent transferases"/>
    <property type="match status" value="1"/>
</dbReference>
<evidence type="ECO:0000256" key="3">
    <source>
        <dbReference type="ARBA" id="ARBA00022898"/>
    </source>
</evidence>
<reference evidence="10" key="1">
    <citation type="submission" date="2018-12" db="EMBL/GenBank/DDBJ databases">
        <title>Tengunoibacter tsumagoiensis gen. nov., sp. nov., Dictyobacter kobayashii sp. nov., D. alpinus sp. nov., and D. joshuensis sp. nov. and description of Dictyobacteraceae fam. nov. within the order Ktedonobacterales isolated from Tengu-no-mugimeshi.</title>
        <authorList>
            <person name="Wang C.M."/>
            <person name="Zheng Y."/>
            <person name="Sakai Y."/>
            <person name="Toyoda A."/>
            <person name="Minakuchi Y."/>
            <person name="Abe K."/>
            <person name="Yokota A."/>
            <person name="Yabe S."/>
        </authorList>
    </citation>
    <scope>NUCLEOTIDE SEQUENCE [LARGE SCALE GENOMIC DNA]</scope>
    <source>
        <strain evidence="10">Uno11</strain>
    </source>
</reference>
<evidence type="ECO:0000313" key="10">
    <source>
        <dbReference type="Proteomes" id="UP000287188"/>
    </source>
</evidence>
<dbReference type="GO" id="GO:0016594">
    <property type="term" value="F:glycine binding"/>
    <property type="evidence" value="ECO:0007669"/>
    <property type="project" value="TreeGrafter"/>
</dbReference>
<comment type="caution">
    <text evidence="9">The sequence shown here is derived from an EMBL/GenBank/DDBJ whole genome shotgun (WGS) entry which is preliminary data.</text>
</comment>
<gene>
    <name evidence="6 9" type="primary">gcvPB</name>
    <name evidence="9" type="ORF">KDK_29590</name>
</gene>
<dbReference type="GO" id="GO:0004375">
    <property type="term" value="F:glycine dehydrogenase (decarboxylating) activity"/>
    <property type="evidence" value="ECO:0007669"/>
    <property type="project" value="UniProtKB-EC"/>
</dbReference>
<dbReference type="InterPro" id="IPR020581">
    <property type="entry name" value="GDC_P"/>
</dbReference>
<sequence length="494" mass="53756">MSVESLIFEKGAPGRRAATMPTMDVPTESLDSLIPASLLREEPAALPEVSEIEVVRHYTHLSQRNFGVDTGFYPLGSCTMKYNPKLNEDMAALPGFAHIHPLQPVKTAQGAIQLMFELERYLAEISSMARVTLQPSAGAHGELTGLMLIKAYHQSKGQGHRNLVLIPDNAHGTNPASATLADYKAVEVKSDDATGGIDMDHLKTLLDTHGDQVAAIMLTNPNTLGLFDANIAQIGRMIHQVGGQLYYDGANANAVLGITRPGDMGFDVVHFNLHKTCSTPHGGGGPGAGPIGVKSHLVPFLPGPLPAKNAEGYYWEDAGPQSIGKVRANLGNFGVLVRAYAYIRFNGPDGLRHVSESAILNANYLRHQLSSDYEIAYPLLCQHEFVATARKQKEEHGVTATDIAKRLLDYGMYAPTVYFPLIVPEAMMIEPTETETRESLDYFASVMHQIAEEARTNPELVKTAPHTTVIGRLDQALAARKPNLRWNSGQEVTH</sequence>
<organism evidence="9 10">
    <name type="scientific">Dictyobacter kobayashii</name>
    <dbReference type="NCBI Taxonomy" id="2014872"/>
    <lineage>
        <taxon>Bacteria</taxon>
        <taxon>Bacillati</taxon>
        <taxon>Chloroflexota</taxon>
        <taxon>Ktedonobacteria</taxon>
        <taxon>Ktedonobacterales</taxon>
        <taxon>Dictyobacteraceae</taxon>
        <taxon>Dictyobacter</taxon>
    </lineage>
</organism>
<keyword evidence="10" id="KW-1185">Reference proteome</keyword>
<dbReference type="FunFam" id="3.90.1150.10:FF:000014">
    <property type="entry name" value="Probable glycine dehydrogenase (decarboxylating) subunit 2"/>
    <property type="match status" value="1"/>
</dbReference>
<dbReference type="PANTHER" id="PTHR11773:SF1">
    <property type="entry name" value="GLYCINE DEHYDROGENASE (DECARBOXYLATING), MITOCHONDRIAL"/>
    <property type="match status" value="1"/>
</dbReference>
<dbReference type="Pfam" id="PF02347">
    <property type="entry name" value="GDC-P"/>
    <property type="match status" value="1"/>
</dbReference>
<dbReference type="Gene3D" id="3.90.1150.10">
    <property type="entry name" value="Aspartate Aminotransferase, domain 1"/>
    <property type="match status" value="1"/>
</dbReference>
<name>A0A402AJ92_9CHLR</name>
<keyword evidence="3 6" id="KW-0663">Pyridoxal phosphate</keyword>
<dbReference type="Gene3D" id="6.20.440.10">
    <property type="match status" value="1"/>
</dbReference>
<protein>
    <recommendedName>
        <fullName evidence="6">Probable glycine dehydrogenase (decarboxylating) subunit 2</fullName>
        <ecNumber evidence="6">1.4.4.2</ecNumber>
    </recommendedName>
    <alternativeName>
        <fullName evidence="6">Glycine cleavage system P-protein subunit 2</fullName>
    </alternativeName>
    <alternativeName>
        <fullName evidence="6">Glycine decarboxylase subunit 2</fullName>
    </alternativeName>
    <alternativeName>
        <fullName evidence="6">Glycine dehydrogenase (aminomethyl-transferring) subunit 2</fullName>
    </alternativeName>
</protein>
<dbReference type="OrthoDB" id="9801272at2"/>
<dbReference type="InterPro" id="IPR049315">
    <property type="entry name" value="GDC-P_N"/>
</dbReference>
<evidence type="ECO:0000313" key="9">
    <source>
        <dbReference type="EMBL" id="GCE19159.1"/>
    </source>
</evidence>
<proteinExistence type="inferred from homology"/>
<dbReference type="RefSeq" id="WP_126550980.1">
    <property type="nucleotide sequence ID" value="NZ_BIFS01000001.1"/>
</dbReference>